<name>A0A2K8UHJ5_9GAMM</name>
<sequence>MGALYAQLQARGLAPEQMQKAWLKKQREACDTVDCLRAVYAERIGQLEDLLAAPTETLTPAVSPAPAVPPSAQTTAPATARPPTPANLDVESVPAATAQTVMPAVGPPTSVPESTIPQLPLPELRSPATTEPSAASPTSNGHGLAVAVFTLALALGLFAWLSRSRTGATQPAYVRLLTLVRGLGGQRQPRVRTTALRLDVETRERLNHLRRPGESEAQVVARAVAALEAAGSLTSVGTVTTQRLDTLETRLQRLEGSLTGGSRPDLKG</sequence>
<protein>
    <submittedName>
        <fullName evidence="2">Uncharacterized protein</fullName>
    </submittedName>
</protein>
<dbReference type="Pfam" id="PF24434">
    <property type="entry name" value="DUF7557"/>
    <property type="match status" value="1"/>
</dbReference>
<organism evidence="2 3">
    <name type="scientific">Candidatus Thiodictyon syntrophicum</name>
    <dbReference type="NCBI Taxonomy" id="1166950"/>
    <lineage>
        <taxon>Bacteria</taxon>
        <taxon>Pseudomonadati</taxon>
        <taxon>Pseudomonadota</taxon>
        <taxon>Gammaproteobacteria</taxon>
        <taxon>Chromatiales</taxon>
        <taxon>Chromatiaceae</taxon>
        <taxon>Thiodictyon</taxon>
    </lineage>
</organism>
<proteinExistence type="predicted"/>
<geneLocation type="plasmid" evidence="3">
    <name>pts417</name>
</geneLocation>
<feature type="compositionally biased region" description="Low complexity" evidence="1">
    <location>
        <begin position="61"/>
        <end position="79"/>
    </location>
</feature>
<feature type="compositionally biased region" description="Polar residues" evidence="1">
    <location>
        <begin position="127"/>
        <end position="140"/>
    </location>
</feature>
<reference evidence="2 3" key="1">
    <citation type="submission" date="2017-03" db="EMBL/GenBank/DDBJ databases">
        <title>Complete genome sequence of Candidatus 'Thiodictyon syntrophicum' sp. nov. strain Cad16T, a photolithoautotroph purple sulfur bacterium isolated from an alpine meromictic lake.</title>
        <authorList>
            <person name="Luedin S.M."/>
            <person name="Pothier J.F."/>
            <person name="Danza F."/>
            <person name="Storelli N."/>
            <person name="Wittwer M."/>
            <person name="Tonolla M."/>
        </authorList>
    </citation>
    <scope>NUCLEOTIDE SEQUENCE [LARGE SCALE GENOMIC DNA]</scope>
    <source>
        <strain evidence="2 3">Cad16T</strain>
        <plasmid evidence="3">Plasmid pts417</plasmid>
    </source>
</reference>
<evidence type="ECO:0000256" key="1">
    <source>
        <dbReference type="SAM" id="MobiDB-lite"/>
    </source>
</evidence>
<dbReference type="KEGG" id="tsy:THSYN_29120"/>
<dbReference type="AlphaFoldDB" id="A0A2K8UHJ5"/>
<dbReference type="InterPro" id="IPR055979">
    <property type="entry name" value="DUF7557"/>
</dbReference>
<accession>A0A2K8UHJ5</accession>
<feature type="region of interest" description="Disordered" evidence="1">
    <location>
        <begin position="61"/>
        <end position="88"/>
    </location>
</feature>
<dbReference type="Proteomes" id="UP000232638">
    <property type="component" value="Plasmid pTs417"/>
</dbReference>
<evidence type="ECO:0000313" key="3">
    <source>
        <dbReference type="Proteomes" id="UP000232638"/>
    </source>
</evidence>
<keyword evidence="2" id="KW-0614">Plasmid</keyword>
<feature type="region of interest" description="Disordered" evidence="1">
    <location>
        <begin position="106"/>
        <end position="140"/>
    </location>
</feature>
<dbReference type="EMBL" id="CP020371">
    <property type="protein sequence ID" value="AUB85007.1"/>
    <property type="molecule type" value="Genomic_DNA"/>
</dbReference>
<evidence type="ECO:0000313" key="2">
    <source>
        <dbReference type="EMBL" id="AUB85007.1"/>
    </source>
</evidence>
<keyword evidence="3" id="KW-1185">Reference proteome</keyword>
<gene>
    <name evidence="2" type="ORF">THSYN_29120</name>
</gene>